<name>A0ACC5R7F0_9HYPH</name>
<keyword evidence="2" id="KW-1185">Reference proteome</keyword>
<evidence type="ECO:0000313" key="1">
    <source>
        <dbReference type="EMBL" id="MBK1868502.1"/>
    </source>
</evidence>
<dbReference type="Proteomes" id="UP000616151">
    <property type="component" value="Unassembled WGS sequence"/>
</dbReference>
<organism evidence="1 2">
    <name type="scientific">Taklimakanibacter albus</name>
    <dbReference type="NCBI Taxonomy" id="2800327"/>
    <lineage>
        <taxon>Bacteria</taxon>
        <taxon>Pseudomonadati</taxon>
        <taxon>Pseudomonadota</taxon>
        <taxon>Alphaproteobacteria</taxon>
        <taxon>Hyphomicrobiales</taxon>
        <taxon>Aestuariivirgaceae</taxon>
        <taxon>Taklimakanibacter</taxon>
    </lineage>
</organism>
<comment type="caution">
    <text evidence="1">The sequence shown here is derived from an EMBL/GenBank/DDBJ whole genome shotgun (WGS) entry which is preliminary data.</text>
</comment>
<dbReference type="EMBL" id="JAENHL010000007">
    <property type="protein sequence ID" value="MBK1868502.1"/>
    <property type="molecule type" value="Genomic_DNA"/>
</dbReference>
<proteinExistence type="predicted"/>
<gene>
    <name evidence="1" type="ORF">JHL16_19260</name>
</gene>
<evidence type="ECO:0000313" key="2">
    <source>
        <dbReference type="Proteomes" id="UP000616151"/>
    </source>
</evidence>
<accession>A0ACC5R7F0</accession>
<sequence length="318" mass="32831">MSVSLKISRRVALAAFASFMAATSYAAAAEKIVIGHSQPNLGWPYIAAVTNALEAAGKSMDGVEVVTLSADGDIAKQSSDIATLVNRKVNVLLVTSLDGNAVVPALKKAADAGIPILAVSNEPSEAGQKLLAGYSGPDDYVQGVIAAELLNDALKGEGAIAVIEGSPGQSTTLLRTQGLKDGLAKLNSKITIIGSQTADWNPVKAKDVAQAFLTAHGDQLKGVFAQDDNTGAAAAEVFKAAGRGDIKVVGTGGTINGLKAIRDGLMYGTMDQSPTTDAKQALDFAVKLAKGEKLAEKRNIIPMPKITSANVNEFKGEW</sequence>
<reference evidence="1" key="1">
    <citation type="submission" date="2021-01" db="EMBL/GenBank/DDBJ databases">
        <authorList>
            <person name="Sun Q."/>
        </authorList>
    </citation>
    <scope>NUCLEOTIDE SEQUENCE</scope>
    <source>
        <strain evidence="1">YIM B02566</strain>
    </source>
</reference>
<protein>
    <submittedName>
        <fullName evidence="1">Sugar ABC transporter substrate-binding protein</fullName>
    </submittedName>
</protein>